<keyword evidence="12" id="KW-1185">Reference proteome</keyword>
<dbReference type="InterPro" id="IPR003661">
    <property type="entry name" value="HisK_dim/P_dom"/>
</dbReference>
<dbReference type="Pfam" id="PF00512">
    <property type="entry name" value="HisKA"/>
    <property type="match status" value="1"/>
</dbReference>
<dbReference type="Gene3D" id="3.30.450.40">
    <property type="match status" value="1"/>
</dbReference>
<dbReference type="SMART" id="SM00065">
    <property type="entry name" value="GAF"/>
    <property type="match status" value="1"/>
</dbReference>
<dbReference type="Pfam" id="PF02518">
    <property type="entry name" value="HATPase_c"/>
    <property type="match status" value="1"/>
</dbReference>
<proteinExistence type="predicted"/>
<comment type="caution">
    <text evidence="11">The sequence shown here is derived from an EMBL/GenBank/DDBJ whole genome shotgun (WGS) entry which is preliminary data.</text>
</comment>
<protein>
    <recommendedName>
        <fullName evidence="4">histidine kinase</fullName>
        <ecNumber evidence="4">2.7.13.3</ecNumber>
    </recommendedName>
</protein>
<dbReference type="Proteomes" id="UP000616724">
    <property type="component" value="Unassembled WGS sequence"/>
</dbReference>
<dbReference type="PANTHER" id="PTHR43711">
    <property type="entry name" value="TWO-COMPONENT HISTIDINE KINASE"/>
    <property type="match status" value="1"/>
</dbReference>
<sequence length="404" mass="44131">MPGDENERLRELAELEATEELPEPRFSAVAAAAARICATPIALVNLVGAESQYFKGRTGVTATGMARAASSFCSHTIATRELLEVPDASADPRFHADPIVVGEQRVRFYAGAPMISSRGHALGTVCVMDRRPRRLSAEQHQMLAVLAENATLLLESRHADQIIHGLQDVQELKDQFLRNINHELRTPLTSIRSYLELIQDGDLDPATEQRFLEVIEHNSDRLLELIDELLLMASLNAETLVFQPERVDLIVLVHRALEVVTERIQCKGHTLALHAPARVTAWADARRFQHVLVHLLDNAIKFTPDGGTIEVRLSADPAPRLAVCDTGIGIGAEHLDRVFDDFYRAPDAEDQAIAGTGMGLAIVDKIVRLHGGSIRIDSTPGKGTCVRVTLPVPPAPPPSLPPAP</sequence>
<evidence type="ECO:0000256" key="1">
    <source>
        <dbReference type="ARBA" id="ARBA00000085"/>
    </source>
</evidence>
<evidence type="ECO:0000256" key="7">
    <source>
        <dbReference type="ARBA" id="ARBA00022777"/>
    </source>
</evidence>
<feature type="domain" description="Histidine kinase" evidence="10">
    <location>
        <begin position="179"/>
        <end position="394"/>
    </location>
</feature>
<dbReference type="RefSeq" id="WP_203892638.1">
    <property type="nucleotide sequence ID" value="NZ_BOOH01000037.1"/>
</dbReference>
<dbReference type="Gene3D" id="1.10.287.130">
    <property type="match status" value="1"/>
</dbReference>
<dbReference type="GO" id="GO:0000155">
    <property type="term" value="F:phosphorelay sensor kinase activity"/>
    <property type="evidence" value="ECO:0007669"/>
    <property type="project" value="InterPro"/>
</dbReference>
<evidence type="ECO:0000259" key="10">
    <source>
        <dbReference type="PROSITE" id="PS50109"/>
    </source>
</evidence>
<keyword evidence="8" id="KW-0902">Two-component regulatory system</keyword>
<comment type="catalytic activity">
    <reaction evidence="1">
        <text>ATP + protein L-histidine = ADP + protein N-phospho-L-histidine.</text>
        <dbReference type="EC" id="2.7.13.3"/>
    </reaction>
</comment>
<dbReference type="InterPro" id="IPR005467">
    <property type="entry name" value="His_kinase_dom"/>
</dbReference>
<dbReference type="InterPro" id="IPR036097">
    <property type="entry name" value="HisK_dim/P_sf"/>
</dbReference>
<evidence type="ECO:0000313" key="11">
    <source>
        <dbReference type="EMBL" id="GIH78098.1"/>
    </source>
</evidence>
<keyword evidence="9" id="KW-0472">Membrane</keyword>
<dbReference type="InterPro" id="IPR036890">
    <property type="entry name" value="HATPase_C_sf"/>
</dbReference>
<accession>A0A8J3RN79</accession>
<dbReference type="GO" id="GO:0005886">
    <property type="term" value="C:plasma membrane"/>
    <property type="evidence" value="ECO:0007669"/>
    <property type="project" value="UniProtKB-SubCell"/>
</dbReference>
<dbReference type="GO" id="GO:0005509">
    <property type="term" value="F:calcium ion binding"/>
    <property type="evidence" value="ECO:0007669"/>
    <property type="project" value="UniProtKB-ARBA"/>
</dbReference>
<dbReference type="PRINTS" id="PR00344">
    <property type="entry name" value="BCTRLSENSOR"/>
</dbReference>
<evidence type="ECO:0000256" key="4">
    <source>
        <dbReference type="ARBA" id="ARBA00012438"/>
    </source>
</evidence>
<keyword evidence="5" id="KW-0597">Phosphoprotein</keyword>
<dbReference type="EMBL" id="BOOH01000037">
    <property type="protein sequence ID" value="GIH78098.1"/>
    <property type="molecule type" value="Genomic_DNA"/>
</dbReference>
<gene>
    <name evidence="11" type="ORF">Plo01_45270</name>
</gene>
<name>A0A8J3RN79_9ACTN</name>
<evidence type="ECO:0000256" key="8">
    <source>
        <dbReference type="ARBA" id="ARBA00023012"/>
    </source>
</evidence>
<dbReference type="SUPFAM" id="SSF47384">
    <property type="entry name" value="Homodimeric domain of signal transducing histidine kinase"/>
    <property type="match status" value="1"/>
</dbReference>
<dbReference type="SMART" id="SM00387">
    <property type="entry name" value="HATPase_c"/>
    <property type="match status" value="1"/>
</dbReference>
<comment type="cofactor">
    <cofactor evidence="2">
        <name>a divalent metal cation</name>
        <dbReference type="ChEBI" id="CHEBI:60240"/>
    </cofactor>
</comment>
<reference evidence="11 12" key="1">
    <citation type="submission" date="2021-01" db="EMBL/GenBank/DDBJ databases">
        <title>Whole genome shotgun sequence of Planobispora longispora NBRC 13918.</title>
        <authorList>
            <person name="Komaki H."/>
            <person name="Tamura T."/>
        </authorList>
    </citation>
    <scope>NUCLEOTIDE SEQUENCE [LARGE SCALE GENOMIC DNA]</scope>
    <source>
        <strain evidence="11 12">NBRC 13918</strain>
    </source>
</reference>
<dbReference type="InterPro" id="IPR003594">
    <property type="entry name" value="HATPase_dom"/>
</dbReference>
<evidence type="ECO:0000256" key="9">
    <source>
        <dbReference type="ARBA" id="ARBA00023136"/>
    </source>
</evidence>
<keyword evidence="6" id="KW-0808">Transferase</keyword>
<dbReference type="AlphaFoldDB" id="A0A8J3RN79"/>
<comment type="subcellular location">
    <subcellularLocation>
        <location evidence="3">Cell membrane</location>
    </subcellularLocation>
</comment>
<evidence type="ECO:0000256" key="5">
    <source>
        <dbReference type="ARBA" id="ARBA00022553"/>
    </source>
</evidence>
<dbReference type="CDD" id="cd00082">
    <property type="entry name" value="HisKA"/>
    <property type="match status" value="1"/>
</dbReference>
<evidence type="ECO:0000256" key="2">
    <source>
        <dbReference type="ARBA" id="ARBA00001968"/>
    </source>
</evidence>
<dbReference type="InterPro" id="IPR050736">
    <property type="entry name" value="Sensor_HK_Regulatory"/>
</dbReference>
<dbReference type="PROSITE" id="PS50109">
    <property type="entry name" value="HIS_KIN"/>
    <property type="match status" value="1"/>
</dbReference>
<evidence type="ECO:0000313" key="12">
    <source>
        <dbReference type="Proteomes" id="UP000616724"/>
    </source>
</evidence>
<organism evidence="11 12">
    <name type="scientific">Planobispora longispora</name>
    <dbReference type="NCBI Taxonomy" id="28887"/>
    <lineage>
        <taxon>Bacteria</taxon>
        <taxon>Bacillati</taxon>
        <taxon>Actinomycetota</taxon>
        <taxon>Actinomycetes</taxon>
        <taxon>Streptosporangiales</taxon>
        <taxon>Streptosporangiaceae</taxon>
        <taxon>Planobispora</taxon>
    </lineage>
</organism>
<keyword evidence="7 11" id="KW-0418">Kinase</keyword>
<dbReference type="FunFam" id="1.10.287.130:FF:000001">
    <property type="entry name" value="Two-component sensor histidine kinase"/>
    <property type="match status" value="1"/>
</dbReference>
<dbReference type="InterPro" id="IPR003018">
    <property type="entry name" value="GAF"/>
</dbReference>
<dbReference type="SUPFAM" id="SSF55781">
    <property type="entry name" value="GAF domain-like"/>
    <property type="match status" value="1"/>
</dbReference>
<dbReference type="InterPro" id="IPR004358">
    <property type="entry name" value="Sig_transdc_His_kin-like_C"/>
</dbReference>
<dbReference type="SMART" id="SM00388">
    <property type="entry name" value="HisKA"/>
    <property type="match status" value="1"/>
</dbReference>
<dbReference type="EC" id="2.7.13.3" evidence="4"/>
<dbReference type="SUPFAM" id="SSF55874">
    <property type="entry name" value="ATPase domain of HSP90 chaperone/DNA topoisomerase II/histidine kinase"/>
    <property type="match status" value="1"/>
</dbReference>
<dbReference type="Gene3D" id="3.30.565.10">
    <property type="entry name" value="Histidine kinase-like ATPase, C-terminal domain"/>
    <property type="match status" value="1"/>
</dbReference>
<dbReference type="FunFam" id="3.30.565.10:FF:000006">
    <property type="entry name" value="Sensor histidine kinase WalK"/>
    <property type="match status" value="1"/>
</dbReference>
<dbReference type="InterPro" id="IPR029016">
    <property type="entry name" value="GAF-like_dom_sf"/>
</dbReference>
<dbReference type="Pfam" id="PF01590">
    <property type="entry name" value="GAF"/>
    <property type="match status" value="1"/>
</dbReference>
<evidence type="ECO:0000256" key="6">
    <source>
        <dbReference type="ARBA" id="ARBA00022679"/>
    </source>
</evidence>
<evidence type="ECO:0000256" key="3">
    <source>
        <dbReference type="ARBA" id="ARBA00004236"/>
    </source>
</evidence>
<dbReference type="PANTHER" id="PTHR43711:SF1">
    <property type="entry name" value="HISTIDINE KINASE 1"/>
    <property type="match status" value="1"/>
</dbReference>